<dbReference type="STRING" id="1047168.A0A0F4GV48"/>
<evidence type="ECO:0000313" key="2">
    <source>
        <dbReference type="Proteomes" id="UP000033647"/>
    </source>
</evidence>
<evidence type="ECO:0008006" key="3">
    <source>
        <dbReference type="Google" id="ProtNLM"/>
    </source>
</evidence>
<name>A0A0F4GV48_9PEZI</name>
<proteinExistence type="predicted"/>
<organism evidence="1 2">
    <name type="scientific">Zymoseptoria brevis</name>
    <dbReference type="NCBI Taxonomy" id="1047168"/>
    <lineage>
        <taxon>Eukaryota</taxon>
        <taxon>Fungi</taxon>
        <taxon>Dikarya</taxon>
        <taxon>Ascomycota</taxon>
        <taxon>Pezizomycotina</taxon>
        <taxon>Dothideomycetes</taxon>
        <taxon>Dothideomycetidae</taxon>
        <taxon>Mycosphaerellales</taxon>
        <taxon>Mycosphaerellaceae</taxon>
        <taxon>Zymoseptoria</taxon>
    </lineage>
</organism>
<dbReference type="EMBL" id="LAFY01000290">
    <property type="protein sequence ID" value="KJY01282.1"/>
    <property type="molecule type" value="Genomic_DNA"/>
</dbReference>
<evidence type="ECO:0000313" key="1">
    <source>
        <dbReference type="EMBL" id="KJY01282.1"/>
    </source>
</evidence>
<dbReference type="CDD" id="cd02947">
    <property type="entry name" value="TRX_family"/>
    <property type="match status" value="1"/>
</dbReference>
<dbReference type="InterPro" id="IPR036249">
    <property type="entry name" value="Thioredoxin-like_sf"/>
</dbReference>
<dbReference type="OrthoDB" id="19690at2759"/>
<comment type="caution">
    <text evidence="1">The sequence shown here is derived from an EMBL/GenBank/DDBJ whole genome shotgun (WGS) entry which is preliminary data.</text>
</comment>
<dbReference type="Gene3D" id="3.40.30.10">
    <property type="entry name" value="Glutaredoxin"/>
    <property type="match status" value="1"/>
</dbReference>
<dbReference type="AlphaFoldDB" id="A0A0F4GV48"/>
<accession>A0A0F4GV48</accession>
<sequence>MPPAKSLVSFNDSAMRIPVLQLGPRSHLVVARGTRPFSTTRPAQKPKNRVYPSRIRNEDELQTLLLTSASTRVPLITLWMTTWNRDCDAVSPIIKELIEDDGIGEEQGSVSFAEVEMDSPDLGGPAGIAQRYMINKIPTLLAFDRQEPQLETKVTKLEDMKNKEFLKKWIETEAARHGEGGAGGGGGLVGLFRSIFGRS</sequence>
<protein>
    <recommendedName>
        <fullName evidence="3">Thioredoxin domain-containing protein</fullName>
    </recommendedName>
</protein>
<dbReference type="Proteomes" id="UP000033647">
    <property type="component" value="Unassembled WGS sequence"/>
</dbReference>
<reference evidence="1 2" key="1">
    <citation type="submission" date="2015-03" db="EMBL/GenBank/DDBJ databases">
        <title>RNA-seq based gene annotation and comparative genomics of four Zymoseptoria species reveal species-specific pathogenicity related genes and transposable element activity.</title>
        <authorList>
            <person name="Grandaubert J."/>
            <person name="Bhattacharyya A."/>
            <person name="Stukenbrock E.H."/>
        </authorList>
    </citation>
    <scope>NUCLEOTIDE SEQUENCE [LARGE SCALE GENOMIC DNA]</scope>
    <source>
        <strain evidence="1 2">Zb18110</strain>
    </source>
</reference>
<keyword evidence="2" id="KW-1185">Reference proteome</keyword>
<dbReference type="SUPFAM" id="SSF52833">
    <property type="entry name" value="Thioredoxin-like"/>
    <property type="match status" value="1"/>
</dbReference>
<gene>
    <name evidence="1" type="ORF">TI39_contig298g00039</name>
</gene>